<name>A0AC61NPI6_9BACT</name>
<protein>
    <submittedName>
        <fullName evidence="1">Sulfatase-like hydrolase/transferase</fullName>
    </submittedName>
</protein>
<evidence type="ECO:0000313" key="1">
    <source>
        <dbReference type="EMBL" id="QZE15470.1"/>
    </source>
</evidence>
<sequence>MKQIALALGITSMCFVGCKTVKENQHSNSVTMSKKSPNVILIMADDLGYGDVGFNGNKIIQTPNLDALSKKGVTFTNFYAGGPVCSPTRGTCLTGRHYARYGIYTANVGHLPKEEVTIYDLLKEKGYSTGHFGKWHLGTIVKGVSSKGKKRKPILNFNPPWEQNVDESFVTESAVATWNPTENDRYKKNEYYHNGVRETANLEGDDSRVVMDRVLPFIEDATKKSKPFFSVIWFHAPHEPVVAGPEYKAKYSNYTDREQNYFGCITALDDQVGRLVKHLDSLGQLENTIICFCSDNGPEGKHENKRFIGKTGGLRGRKRSLYCGGVGVPAFMVWPGVIDSNSQTSYITSTLDYLPTLVDGLSLSIGDDRPIDGVSLMPMFMGKSKVRKNPLPFMYKGKGAIINEDLKYIVTNGKLTEVYDLRNDRFEENNIIDSHIDQVGKMKIYMTNWNNSCRNSQKGEDYKSRNYKPVDKWQGLRIN</sequence>
<dbReference type="Proteomes" id="UP000826212">
    <property type="component" value="Chromosome"/>
</dbReference>
<proteinExistence type="predicted"/>
<accession>A0AC61NPI6</accession>
<keyword evidence="2" id="KW-1185">Reference proteome</keyword>
<dbReference type="EMBL" id="CP081303">
    <property type="protein sequence ID" value="QZE15470.1"/>
    <property type="molecule type" value="Genomic_DNA"/>
</dbReference>
<reference evidence="1" key="1">
    <citation type="submission" date="2021-08" db="EMBL/GenBank/DDBJ databases">
        <title>Novel anaerobic bacterium isolated from sea squirt in East Sea, Republic of Korea.</title>
        <authorList>
            <person name="Nguyen T.H."/>
            <person name="Li Z."/>
            <person name="Lee Y.-J."/>
            <person name="Ko J."/>
            <person name="Kim S.-G."/>
        </authorList>
    </citation>
    <scope>NUCLEOTIDE SEQUENCE</scope>
    <source>
        <strain evidence="1">KCTC 25031</strain>
    </source>
</reference>
<evidence type="ECO:0000313" key="2">
    <source>
        <dbReference type="Proteomes" id="UP000826212"/>
    </source>
</evidence>
<organism evidence="1 2">
    <name type="scientific">Halosquirtibacter laminarini</name>
    <dbReference type="NCBI Taxonomy" id="3374600"/>
    <lineage>
        <taxon>Bacteria</taxon>
        <taxon>Pseudomonadati</taxon>
        <taxon>Bacteroidota</taxon>
        <taxon>Bacteroidia</taxon>
        <taxon>Marinilabiliales</taxon>
        <taxon>Prolixibacteraceae</taxon>
        <taxon>Halosquirtibacter</taxon>
    </lineage>
</organism>
<gene>
    <name evidence="1" type="ORF">K4L44_06470</name>
</gene>